<dbReference type="Proteomes" id="UP000007174">
    <property type="component" value="Unassembled WGS sequence"/>
</dbReference>
<dbReference type="HOGENOM" id="CLU_2967208_0_0_1"/>
<evidence type="ECO:0000256" key="1">
    <source>
        <dbReference type="SAM" id="MobiDB-lite"/>
    </source>
</evidence>
<dbReference type="EMBL" id="CACQ02007196">
    <property type="protein sequence ID" value="CCF44812.1"/>
    <property type="molecule type" value="Genomic_DNA"/>
</dbReference>
<dbReference type="AlphaFoldDB" id="H1VX50"/>
<feature type="region of interest" description="Disordered" evidence="1">
    <location>
        <begin position="1"/>
        <end position="59"/>
    </location>
</feature>
<reference evidence="3" key="1">
    <citation type="journal article" date="2012" name="Nat. Genet.">
        <title>Lifestyle transitions in plant pathogenic Colletotrichum fungi deciphered by genome and transcriptome analyses.</title>
        <authorList>
            <person name="O'Connell R.J."/>
            <person name="Thon M.R."/>
            <person name="Hacquard S."/>
            <person name="Amyotte S.G."/>
            <person name="Kleemann J."/>
            <person name="Torres M.F."/>
            <person name="Damm U."/>
            <person name="Buiate E.A."/>
            <person name="Epstein L."/>
            <person name="Alkan N."/>
            <person name="Altmueller J."/>
            <person name="Alvarado-Balderrama L."/>
            <person name="Bauser C.A."/>
            <person name="Becker C."/>
            <person name="Birren B.W."/>
            <person name="Chen Z."/>
            <person name="Choi J."/>
            <person name="Crouch J.A."/>
            <person name="Duvick J.P."/>
            <person name="Farman M.A."/>
            <person name="Gan P."/>
            <person name="Heiman D."/>
            <person name="Henrissat B."/>
            <person name="Howard R.J."/>
            <person name="Kabbage M."/>
            <person name="Koch C."/>
            <person name="Kracher B."/>
            <person name="Kubo Y."/>
            <person name="Law A.D."/>
            <person name="Lebrun M.-H."/>
            <person name="Lee Y.-H."/>
            <person name="Miyara I."/>
            <person name="Moore N."/>
            <person name="Neumann U."/>
            <person name="Nordstroem K."/>
            <person name="Panaccione D.G."/>
            <person name="Panstruga R."/>
            <person name="Place M."/>
            <person name="Proctor R.H."/>
            <person name="Prusky D."/>
            <person name="Rech G."/>
            <person name="Reinhardt R."/>
            <person name="Rollins J.A."/>
            <person name="Rounsley S."/>
            <person name="Schardl C.L."/>
            <person name="Schwartz D.C."/>
            <person name="Shenoy N."/>
            <person name="Shirasu K."/>
            <person name="Sikhakolli U.R."/>
            <person name="Stueber K."/>
            <person name="Sukno S.A."/>
            <person name="Sweigard J.A."/>
            <person name="Takano Y."/>
            <person name="Takahara H."/>
            <person name="Trail F."/>
            <person name="van der Does H.C."/>
            <person name="Voll L.M."/>
            <person name="Will I."/>
            <person name="Young S."/>
            <person name="Zeng Q."/>
            <person name="Zhang J."/>
            <person name="Zhou S."/>
            <person name="Dickman M.B."/>
            <person name="Schulze-Lefert P."/>
            <person name="Ver Loren van Themaat E."/>
            <person name="Ma L.-J."/>
            <person name="Vaillancourt L.J."/>
        </authorList>
    </citation>
    <scope>NUCLEOTIDE SEQUENCE [LARGE SCALE GENOMIC DNA]</scope>
    <source>
        <strain evidence="3">IMI 349063</strain>
    </source>
</reference>
<evidence type="ECO:0000313" key="3">
    <source>
        <dbReference type="Proteomes" id="UP000007174"/>
    </source>
</evidence>
<name>H1VX50_COLHI</name>
<feature type="compositionally biased region" description="Low complexity" evidence="1">
    <location>
        <begin position="25"/>
        <end position="38"/>
    </location>
</feature>
<evidence type="ECO:0000313" key="2">
    <source>
        <dbReference type="EMBL" id="CCF44812.1"/>
    </source>
</evidence>
<feature type="non-terminal residue" evidence="2">
    <location>
        <position position="59"/>
    </location>
</feature>
<gene>
    <name evidence="2" type="ORF">CH063_14094</name>
</gene>
<organism evidence="2 3">
    <name type="scientific">Colletotrichum higginsianum (strain IMI 349063)</name>
    <name type="common">Crucifer anthracnose fungus</name>
    <dbReference type="NCBI Taxonomy" id="759273"/>
    <lineage>
        <taxon>Eukaryota</taxon>
        <taxon>Fungi</taxon>
        <taxon>Dikarya</taxon>
        <taxon>Ascomycota</taxon>
        <taxon>Pezizomycotina</taxon>
        <taxon>Sordariomycetes</taxon>
        <taxon>Hypocreomycetidae</taxon>
        <taxon>Glomerellales</taxon>
        <taxon>Glomerellaceae</taxon>
        <taxon>Colletotrichum</taxon>
        <taxon>Colletotrichum destructivum species complex</taxon>
    </lineage>
</organism>
<sequence length="59" mass="6861">MDTLAHQMPLLHPVPVHDADPHTATQTQPLTRTRTLPQHPRRIDSVPPENRSRLQQRNR</sequence>
<proteinExistence type="predicted"/>
<protein>
    <submittedName>
        <fullName evidence="2">Uncharacterized protein</fullName>
    </submittedName>
</protein>
<accession>H1VX50</accession>